<reference evidence="2" key="2">
    <citation type="submission" date="2020-09" db="EMBL/GenBank/DDBJ databases">
        <authorList>
            <person name="Sun Q."/>
            <person name="Zhou Y."/>
        </authorList>
    </citation>
    <scope>NUCLEOTIDE SEQUENCE</scope>
    <source>
        <strain evidence="2">CGMCC 1.15290</strain>
    </source>
</reference>
<evidence type="ECO:0008006" key="4">
    <source>
        <dbReference type="Google" id="ProtNLM"/>
    </source>
</evidence>
<dbReference type="Proteomes" id="UP000627292">
    <property type="component" value="Unassembled WGS sequence"/>
</dbReference>
<sequence>MDTLMSAENEAAAVEVYNAPQPVRLLAKLFSYLLHPLFIPTYFFLWVMFRFPYEFAGMDEHTMNVRLLGTFWTTAFFPAFAVFLLWRLKFISSIMLRIQKERIVPYVITMFFYWWMWYLSKNFKDQPSVLKFFYLGIFLTTVAGLIFNNFVKISMHAMGMAGILVGVILTCFVYQTHQGLDLSVVIIATGAVCTSRLILNDHSTGEVWLGLFAGIFCQLIAYFFTFIW</sequence>
<protein>
    <recommendedName>
        <fullName evidence="4">PAP2 superfamily protein</fullName>
    </recommendedName>
</protein>
<feature type="transmembrane region" description="Helical" evidence="1">
    <location>
        <begin position="206"/>
        <end position="227"/>
    </location>
</feature>
<feature type="transmembrane region" description="Helical" evidence="1">
    <location>
        <begin position="182"/>
        <end position="199"/>
    </location>
</feature>
<dbReference type="EMBL" id="BMIB01000004">
    <property type="protein sequence ID" value="GGH78430.1"/>
    <property type="molecule type" value="Genomic_DNA"/>
</dbReference>
<dbReference type="RefSeq" id="WP_188956843.1">
    <property type="nucleotide sequence ID" value="NZ_BMIB01000004.1"/>
</dbReference>
<accession>A0A917J1Z9</accession>
<gene>
    <name evidence="2" type="ORF">GCM10011379_46310</name>
</gene>
<feature type="transmembrane region" description="Helical" evidence="1">
    <location>
        <begin position="103"/>
        <end position="120"/>
    </location>
</feature>
<keyword evidence="1" id="KW-0472">Membrane</keyword>
<feature type="transmembrane region" description="Helical" evidence="1">
    <location>
        <begin position="69"/>
        <end position="91"/>
    </location>
</feature>
<evidence type="ECO:0000313" key="2">
    <source>
        <dbReference type="EMBL" id="GGH78430.1"/>
    </source>
</evidence>
<keyword evidence="1" id="KW-1133">Transmembrane helix</keyword>
<keyword evidence="1" id="KW-0812">Transmembrane</keyword>
<proteinExistence type="predicted"/>
<feature type="transmembrane region" description="Helical" evidence="1">
    <location>
        <begin position="158"/>
        <end position="176"/>
    </location>
</feature>
<reference evidence="2" key="1">
    <citation type="journal article" date="2014" name="Int. J. Syst. Evol. Microbiol.">
        <title>Complete genome sequence of Corynebacterium casei LMG S-19264T (=DSM 44701T), isolated from a smear-ripened cheese.</title>
        <authorList>
            <consortium name="US DOE Joint Genome Institute (JGI-PGF)"/>
            <person name="Walter F."/>
            <person name="Albersmeier A."/>
            <person name="Kalinowski J."/>
            <person name="Ruckert C."/>
        </authorList>
    </citation>
    <scope>NUCLEOTIDE SEQUENCE</scope>
    <source>
        <strain evidence="2">CGMCC 1.15290</strain>
    </source>
</reference>
<evidence type="ECO:0000256" key="1">
    <source>
        <dbReference type="SAM" id="Phobius"/>
    </source>
</evidence>
<comment type="caution">
    <text evidence="2">The sequence shown here is derived from an EMBL/GenBank/DDBJ whole genome shotgun (WGS) entry which is preliminary data.</text>
</comment>
<keyword evidence="3" id="KW-1185">Reference proteome</keyword>
<evidence type="ECO:0000313" key="3">
    <source>
        <dbReference type="Proteomes" id="UP000627292"/>
    </source>
</evidence>
<organism evidence="2 3">
    <name type="scientific">Filimonas zeae</name>
    <dbReference type="NCBI Taxonomy" id="1737353"/>
    <lineage>
        <taxon>Bacteria</taxon>
        <taxon>Pseudomonadati</taxon>
        <taxon>Bacteroidota</taxon>
        <taxon>Chitinophagia</taxon>
        <taxon>Chitinophagales</taxon>
        <taxon>Chitinophagaceae</taxon>
        <taxon>Filimonas</taxon>
    </lineage>
</organism>
<feature type="transmembrane region" description="Helical" evidence="1">
    <location>
        <begin position="29"/>
        <end position="49"/>
    </location>
</feature>
<feature type="transmembrane region" description="Helical" evidence="1">
    <location>
        <begin position="132"/>
        <end position="151"/>
    </location>
</feature>
<name>A0A917J1Z9_9BACT</name>
<dbReference type="AlphaFoldDB" id="A0A917J1Z9"/>